<dbReference type="Pfam" id="PF11937">
    <property type="entry name" value="DUF3455"/>
    <property type="match status" value="1"/>
</dbReference>
<evidence type="ECO:0000313" key="1">
    <source>
        <dbReference type="EMBL" id="KAF2682944.1"/>
    </source>
</evidence>
<name>A0A6G1IXH9_9PLEO</name>
<dbReference type="PANTHER" id="PTHR35567:SF1">
    <property type="entry name" value="CONSERVED FUNGAL PROTEIN (AFU_ORTHOLOGUE AFUA_1G14230)"/>
    <property type="match status" value="1"/>
</dbReference>
<dbReference type="OrthoDB" id="1859733at2759"/>
<dbReference type="Proteomes" id="UP000799291">
    <property type="component" value="Unassembled WGS sequence"/>
</dbReference>
<protein>
    <recommendedName>
        <fullName evidence="3">DUF3455 domain-containing protein</fullName>
    </recommendedName>
</protein>
<accession>A0A6G1IXH9</accession>
<reference evidence="1" key="1">
    <citation type="journal article" date="2020" name="Stud. Mycol.">
        <title>101 Dothideomycetes genomes: a test case for predicting lifestyles and emergence of pathogens.</title>
        <authorList>
            <person name="Haridas S."/>
            <person name="Albert R."/>
            <person name="Binder M."/>
            <person name="Bloem J."/>
            <person name="Labutti K."/>
            <person name="Salamov A."/>
            <person name="Andreopoulos B."/>
            <person name="Baker S."/>
            <person name="Barry K."/>
            <person name="Bills G."/>
            <person name="Bluhm B."/>
            <person name="Cannon C."/>
            <person name="Castanera R."/>
            <person name="Culley D."/>
            <person name="Daum C."/>
            <person name="Ezra D."/>
            <person name="Gonzalez J."/>
            <person name="Henrissat B."/>
            <person name="Kuo A."/>
            <person name="Liang C."/>
            <person name="Lipzen A."/>
            <person name="Lutzoni F."/>
            <person name="Magnuson J."/>
            <person name="Mondo S."/>
            <person name="Nolan M."/>
            <person name="Ohm R."/>
            <person name="Pangilinan J."/>
            <person name="Park H.-J."/>
            <person name="Ramirez L."/>
            <person name="Alfaro M."/>
            <person name="Sun H."/>
            <person name="Tritt A."/>
            <person name="Yoshinaga Y."/>
            <person name="Zwiers L.-H."/>
            <person name="Turgeon B."/>
            <person name="Goodwin S."/>
            <person name="Spatafora J."/>
            <person name="Crous P."/>
            <person name="Grigoriev I."/>
        </authorList>
    </citation>
    <scope>NUCLEOTIDE SEQUENCE</scope>
    <source>
        <strain evidence="1">CBS 122367</strain>
    </source>
</reference>
<dbReference type="EMBL" id="MU005585">
    <property type="protein sequence ID" value="KAF2682944.1"/>
    <property type="molecule type" value="Genomic_DNA"/>
</dbReference>
<dbReference type="InterPro" id="IPR021851">
    <property type="entry name" value="DUF3455"/>
</dbReference>
<evidence type="ECO:0008006" key="3">
    <source>
        <dbReference type="Google" id="ProtNLM"/>
    </source>
</evidence>
<dbReference type="PANTHER" id="PTHR35567">
    <property type="entry name" value="MALATE DEHYDROGENASE (AFU_ORTHOLOGUE AFUA_2G13800)"/>
    <property type="match status" value="1"/>
</dbReference>
<sequence>MALSLFAPSAAAWPKYPRATGLDALASKMPQSTLPAPTADLKLKYVLLGLGTQNYTCTAGNDSAVPFQPGAVAKLYDIGTQLNKDPWAQFKIPTISGLALSLSNTPWGSSRLLDEYLKQQGYNQILGNHYFTLTVPTFSLSAVKSNPYPLAMVTKAMAVDAPKWACPGTTGEGAVKWVQLIDSLKQSVGGVNTVYRLETAGGNPPATCKGQKQAFEVPYAAQYWIYGPK</sequence>
<organism evidence="1 2">
    <name type="scientific">Lentithecium fluviatile CBS 122367</name>
    <dbReference type="NCBI Taxonomy" id="1168545"/>
    <lineage>
        <taxon>Eukaryota</taxon>
        <taxon>Fungi</taxon>
        <taxon>Dikarya</taxon>
        <taxon>Ascomycota</taxon>
        <taxon>Pezizomycotina</taxon>
        <taxon>Dothideomycetes</taxon>
        <taxon>Pleosporomycetidae</taxon>
        <taxon>Pleosporales</taxon>
        <taxon>Massarineae</taxon>
        <taxon>Lentitheciaceae</taxon>
        <taxon>Lentithecium</taxon>
    </lineage>
</organism>
<gene>
    <name evidence="1" type="ORF">K458DRAFT_390220</name>
</gene>
<proteinExistence type="predicted"/>
<evidence type="ECO:0000313" key="2">
    <source>
        <dbReference type="Proteomes" id="UP000799291"/>
    </source>
</evidence>
<dbReference type="AlphaFoldDB" id="A0A6G1IXH9"/>
<keyword evidence="2" id="KW-1185">Reference proteome</keyword>